<gene>
    <name evidence="2" type="ORF">KME65_03025</name>
</gene>
<sequence>MRVRFQVQGLLLALGLLLSGASLAAKAPVLGEHLEYTLKFRGLVTGFVEMNIAKMTMAVEREMGRVDENPAIVTDLHLTTEPYRKAEMIYPVRLHYRSWLDANKLHPLVAVKSLKTREEKEELLWFDHSQGEAYHYQSGELRGGKNSRPPKNLQGVTALSDEQWENLLQAHQVSFGGIEALDYISFLHRLRSMPLKSGKQINFSTFNGKELNAYQVKVDQERLVRAGWNRPAFRVRMWEVDTENGKKGEMVDLWLSDDNERLLLRFYAERTFGAMEGILETGRPIGGRDEGFSEATQSSLETYLGF</sequence>
<organism evidence="2 3">
    <name type="scientific">Candidatus Thiodiazotropha taylori</name>
    <dbReference type="NCBI Taxonomy" id="2792791"/>
    <lineage>
        <taxon>Bacteria</taxon>
        <taxon>Pseudomonadati</taxon>
        <taxon>Pseudomonadota</taxon>
        <taxon>Gammaproteobacteria</taxon>
        <taxon>Chromatiales</taxon>
        <taxon>Sedimenticolaceae</taxon>
        <taxon>Candidatus Thiodiazotropha</taxon>
    </lineage>
</organism>
<comment type="caution">
    <text evidence="2">The sequence shown here is derived from an EMBL/GenBank/DDBJ whole genome shotgun (WGS) entry which is preliminary data.</text>
</comment>
<dbReference type="EMBL" id="JAHHGM010000002">
    <property type="protein sequence ID" value="MBT2987913.1"/>
    <property type="molecule type" value="Genomic_DNA"/>
</dbReference>
<feature type="chain" id="PRO_5037567435" evidence="1">
    <location>
        <begin position="25"/>
        <end position="306"/>
    </location>
</feature>
<proteinExistence type="predicted"/>
<dbReference type="AlphaFoldDB" id="A0A944M6A5"/>
<name>A0A944M6A5_9GAMM</name>
<evidence type="ECO:0000313" key="2">
    <source>
        <dbReference type="EMBL" id="MBT2987913.1"/>
    </source>
</evidence>
<reference evidence="2 3" key="1">
    <citation type="submission" date="2021-05" db="EMBL/GenBank/DDBJ databases">
        <title>Genetic and Functional Diversity in Clade A Lucinid endosymbionts from the Bahamas.</title>
        <authorList>
            <person name="Giani N.M."/>
            <person name="Engel A.S."/>
            <person name="Campbell B.J."/>
        </authorList>
    </citation>
    <scope>NUCLEOTIDE SEQUENCE [LARGE SCALE GENOMIC DNA]</scope>
    <source>
        <strain evidence="2">LUC16012Gg_MoonRockCtena</strain>
    </source>
</reference>
<accession>A0A944M6A5</accession>
<dbReference type="Pfam" id="PF11306">
    <property type="entry name" value="DUF3108"/>
    <property type="match status" value="2"/>
</dbReference>
<evidence type="ECO:0000256" key="1">
    <source>
        <dbReference type="SAM" id="SignalP"/>
    </source>
</evidence>
<protein>
    <submittedName>
        <fullName evidence="2">DUF3108 domain-containing protein</fullName>
    </submittedName>
</protein>
<evidence type="ECO:0000313" key="3">
    <source>
        <dbReference type="Proteomes" id="UP000770889"/>
    </source>
</evidence>
<dbReference type="InterPro" id="IPR021457">
    <property type="entry name" value="DUF3108"/>
</dbReference>
<feature type="signal peptide" evidence="1">
    <location>
        <begin position="1"/>
        <end position="24"/>
    </location>
</feature>
<dbReference type="Proteomes" id="UP000770889">
    <property type="component" value="Unassembled WGS sequence"/>
</dbReference>
<keyword evidence="1" id="KW-0732">Signal</keyword>